<gene>
    <name evidence="3" type="ORF">GALMADRAFT_144897</name>
</gene>
<dbReference type="GO" id="GO:0005975">
    <property type="term" value="P:carbohydrate metabolic process"/>
    <property type="evidence" value="ECO:0007669"/>
    <property type="project" value="InterPro"/>
</dbReference>
<dbReference type="Proteomes" id="UP000027222">
    <property type="component" value="Unassembled WGS sequence"/>
</dbReference>
<dbReference type="EMBL" id="KL142398">
    <property type="protein sequence ID" value="KDR70228.1"/>
    <property type="molecule type" value="Genomic_DNA"/>
</dbReference>
<dbReference type="PRINTS" id="PR01950">
    <property type="entry name" value="LANCSUPER"/>
</dbReference>
<name>A0A067STX9_GALM3</name>
<feature type="binding site" evidence="1">
    <location>
        <position position="373"/>
    </location>
    <ligand>
        <name>Zn(2+)</name>
        <dbReference type="ChEBI" id="CHEBI:29105"/>
    </ligand>
</feature>
<dbReference type="HOGENOM" id="CLU_031140_0_0_1"/>
<keyword evidence="4" id="KW-1185">Reference proteome</keyword>
<feature type="region of interest" description="Disordered" evidence="2">
    <location>
        <begin position="1"/>
        <end position="22"/>
    </location>
</feature>
<dbReference type="GO" id="GO:0005886">
    <property type="term" value="C:plasma membrane"/>
    <property type="evidence" value="ECO:0007669"/>
    <property type="project" value="TreeGrafter"/>
</dbReference>
<dbReference type="CDD" id="cd04794">
    <property type="entry name" value="euk_LANCL"/>
    <property type="match status" value="1"/>
</dbReference>
<dbReference type="InterPro" id="IPR007822">
    <property type="entry name" value="LANC-like"/>
</dbReference>
<feature type="binding site" evidence="1">
    <location>
        <position position="316"/>
    </location>
    <ligand>
        <name>Zn(2+)</name>
        <dbReference type="ChEBI" id="CHEBI:29105"/>
    </ligand>
</feature>
<dbReference type="PANTHER" id="PTHR12736">
    <property type="entry name" value="LANC-LIKE PROTEIN"/>
    <property type="match status" value="1"/>
</dbReference>
<dbReference type="GO" id="GO:0031179">
    <property type="term" value="P:peptide modification"/>
    <property type="evidence" value="ECO:0007669"/>
    <property type="project" value="InterPro"/>
</dbReference>
<dbReference type="Gene3D" id="1.50.10.10">
    <property type="match status" value="1"/>
</dbReference>
<dbReference type="GO" id="GO:0046872">
    <property type="term" value="F:metal ion binding"/>
    <property type="evidence" value="ECO:0007669"/>
    <property type="project" value="UniProtKB-KW"/>
</dbReference>
<evidence type="ECO:0008006" key="5">
    <source>
        <dbReference type="Google" id="ProtNLM"/>
    </source>
</evidence>
<sequence length="481" mass="52794">MPQSSHSHHVPLSGKPPEHPKDWEVVKRRISTTLPRDIRRIQDATKGMQVNRRETVYGGLIGIALMEYHLSGMPAALQDDLTSPALLSAADNHLAQVIHHHPGYLYNPNYISFMTSSVGTAALVLTRRSSTSEKSIANDWVAARDYLRTTIDQVLSEDLDLNSPSGMDDGCEFLYGRAGLLYALLYLRKGASGDQRREMAPFEDLIAEANLSSLVDAIICRGKHGASSLSLDVGTTDPQRLPPLLWTWRGKHYLGAAHGIAGILQVLLNCPISIIRKHIPVIFSTISWLLDCQDDSDNWPSKYPTSTTPNELVQWCLTAPGVIILLSTALRVLHGYEGMISTEGLEDKLSHSLRLSADLVYKNGLPHKGVGLCHGASGSVYALLAVSDALDTPTDRHFFSKAAHLAFLATSHEDMTASGEMTVPDRPWSLYEGLAGMCCAWAEILCRLDFNGPRHSVSGFPGYNDLAIPNYLYQARTISML</sequence>
<protein>
    <recommendedName>
        <fullName evidence="5">Lanthionine synthetase C family protein</fullName>
    </recommendedName>
</protein>
<evidence type="ECO:0000256" key="1">
    <source>
        <dbReference type="PIRSR" id="PIRSR607822-1"/>
    </source>
</evidence>
<reference evidence="4" key="1">
    <citation type="journal article" date="2014" name="Proc. Natl. Acad. Sci. U.S.A.">
        <title>Extensive sampling of basidiomycete genomes demonstrates inadequacy of the white-rot/brown-rot paradigm for wood decay fungi.</title>
        <authorList>
            <person name="Riley R."/>
            <person name="Salamov A.A."/>
            <person name="Brown D.W."/>
            <person name="Nagy L.G."/>
            <person name="Floudas D."/>
            <person name="Held B.W."/>
            <person name="Levasseur A."/>
            <person name="Lombard V."/>
            <person name="Morin E."/>
            <person name="Otillar R."/>
            <person name="Lindquist E.A."/>
            <person name="Sun H."/>
            <person name="LaButti K.M."/>
            <person name="Schmutz J."/>
            <person name="Jabbour D."/>
            <person name="Luo H."/>
            <person name="Baker S.E."/>
            <person name="Pisabarro A.G."/>
            <person name="Walton J.D."/>
            <person name="Blanchette R.A."/>
            <person name="Henrissat B."/>
            <person name="Martin F."/>
            <person name="Cullen D."/>
            <person name="Hibbett D.S."/>
            <person name="Grigoriev I.V."/>
        </authorList>
    </citation>
    <scope>NUCLEOTIDE SEQUENCE [LARGE SCALE GENOMIC DNA]</scope>
    <source>
        <strain evidence="4">CBS 339.88</strain>
    </source>
</reference>
<proteinExistence type="predicted"/>
<evidence type="ECO:0000313" key="4">
    <source>
        <dbReference type="Proteomes" id="UP000027222"/>
    </source>
</evidence>
<dbReference type="SUPFAM" id="SSF158745">
    <property type="entry name" value="LanC-like"/>
    <property type="match status" value="1"/>
</dbReference>
<dbReference type="AlphaFoldDB" id="A0A067STX9"/>
<evidence type="ECO:0000256" key="2">
    <source>
        <dbReference type="SAM" id="MobiDB-lite"/>
    </source>
</evidence>
<dbReference type="PANTHER" id="PTHR12736:SF7">
    <property type="entry name" value="LANC-LIKE PROTEIN 3"/>
    <property type="match status" value="1"/>
</dbReference>
<organism evidence="3 4">
    <name type="scientific">Galerina marginata (strain CBS 339.88)</name>
    <dbReference type="NCBI Taxonomy" id="685588"/>
    <lineage>
        <taxon>Eukaryota</taxon>
        <taxon>Fungi</taxon>
        <taxon>Dikarya</taxon>
        <taxon>Basidiomycota</taxon>
        <taxon>Agaricomycotina</taxon>
        <taxon>Agaricomycetes</taxon>
        <taxon>Agaricomycetidae</taxon>
        <taxon>Agaricales</taxon>
        <taxon>Agaricineae</taxon>
        <taxon>Strophariaceae</taxon>
        <taxon>Galerina</taxon>
    </lineage>
</organism>
<feature type="binding site" evidence="1">
    <location>
        <position position="374"/>
    </location>
    <ligand>
        <name>Zn(2+)</name>
        <dbReference type="ChEBI" id="CHEBI:29105"/>
    </ligand>
</feature>
<accession>A0A067STX9</accession>
<keyword evidence="1" id="KW-0862">Zinc</keyword>
<dbReference type="Pfam" id="PF05147">
    <property type="entry name" value="LANC_like"/>
    <property type="match status" value="1"/>
</dbReference>
<dbReference type="SMART" id="SM01260">
    <property type="entry name" value="LANC_like"/>
    <property type="match status" value="1"/>
</dbReference>
<keyword evidence="1" id="KW-0479">Metal-binding</keyword>
<dbReference type="OrthoDB" id="10257263at2759"/>
<evidence type="ECO:0000313" key="3">
    <source>
        <dbReference type="EMBL" id="KDR70228.1"/>
    </source>
</evidence>
<dbReference type="InterPro" id="IPR012341">
    <property type="entry name" value="6hp_glycosidase-like_sf"/>
</dbReference>